<dbReference type="KEGG" id="bgt:106057623"/>
<dbReference type="VEuPathDB" id="VectorBase:BGLB020164"/>
<accession>A0A2C9KIU6</accession>
<dbReference type="GeneID" id="106057623"/>
<dbReference type="OrthoDB" id="6098272at2759"/>
<evidence type="ECO:0000313" key="4">
    <source>
        <dbReference type="RefSeq" id="XP_013070359.1"/>
    </source>
</evidence>
<gene>
    <name evidence="1" type="primary">106057623</name>
    <name evidence="4" type="synonym">LOC106057623</name>
</gene>
<reference evidence="4" key="2">
    <citation type="submission" date="2025-04" db="UniProtKB">
        <authorList>
            <consortium name="RefSeq"/>
        </authorList>
    </citation>
    <scope>IDENTIFICATION</scope>
</reference>
<organism evidence="1 2">
    <name type="scientific">Biomphalaria glabrata</name>
    <name type="common">Bloodfluke planorb</name>
    <name type="synonym">Freshwater snail</name>
    <dbReference type="NCBI Taxonomy" id="6526"/>
    <lineage>
        <taxon>Eukaryota</taxon>
        <taxon>Metazoa</taxon>
        <taxon>Spiralia</taxon>
        <taxon>Lophotrochozoa</taxon>
        <taxon>Mollusca</taxon>
        <taxon>Gastropoda</taxon>
        <taxon>Heterobranchia</taxon>
        <taxon>Euthyneura</taxon>
        <taxon>Panpulmonata</taxon>
        <taxon>Hygrophila</taxon>
        <taxon>Lymnaeoidea</taxon>
        <taxon>Planorbidae</taxon>
        <taxon>Biomphalaria</taxon>
    </lineage>
</organism>
<dbReference type="VEuPathDB" id="VectorBase:BGLAX_045704"/>
<name>A0A2C9KIU6_BIOGL</name>
<evidence type="ECO:0000313" key="3">
    <source>
        <dbReference type="Proteomes" id="UP001165740"/>
    </source>
</evidence>
<keyword evidence="3" id="KW-1185">Reference proteome</keyword>
<evidence type="ECO:0000313" key="2">
    <source>
        <dbReference type="Proteomes" id="UP000076420"/>
    </source>
</evidence>
<dbReference type="RefSeq" id="XP_013070359.1">
    <property type="nucleotide sequence ID" value="XM_013214905.2"/>
</dbReference>
<reference evidence="1" key="1">
    <citation type="submission" date="2020-05" db="UniProtKB">
        <authorList>
            <consortium name="EnsemblMetazoa"/>
        </authorList>
    </citation>
    <scope>IDENTIFICATION</scope>
    <source>
        <strain evidence="1">BB02</strain>
    </source>
</reference>
<dbReference type="Proteomes" id="UP000076420">
    <property type="component" value="Unassembled WGS sequence"/>
</dbReference>
<protein>
    <submittedName>
        <fullName evidence="4">Uncharacterized protein LOC106057623</fullName>
    </submittedName>
</protein>
<dbReference type="AlphaFoldDB" id="A0A2C9KIU6"/>
<proteinExistence type="predicted"/>
<dbReference type="Proteomes" id="UP001165740">
    <property type="component" value="Chromosome 6"/>
</dbReference>
<dbReference type="EnsemblMetazoa" id="BGLB020164-RA">
    <property type="protein sequence ID" value="BGLB020164-PA"/>
    <property type="gene ID" value="BGLB020164"/>
</dbReference>
<evidence type="ECO:0000313" key="1">
    <source>
        <dbReference type="EnsemblMetazoa" id="BGLB020164-PA"/>
    </source>
</evidence>
<sequence>MASPESFLARSGILPGRKSRVPSLLQEIQMDIVKIKRVSSDTLASPMLRYEKRSNMKPQLVLTSKLANKSAQNDVLGKTSLGKTSLGKTSSLSLTESKRVLSKQHLDNQTTHGFRYHSNGDERLPTRRSETIDLSRANRYFPKFPSDGKRDIYLDSRIISEYMQNSYSVPKFNRTSKNPSNSVIDDFEQCYRDGFRRKSEPILRHLSRLSEERFLNEKGRLHQPLMQLTRNIGYKDKWIYNVKAQHEFHCDSITRRKGNAKGARNGRGTALQPAQSSFNMRYGVSSKLLASRKPTLEDCRMHELEEVSKLKGQIDTYTKSVEDLKRKPNSQDIMKIF</sequence>